<reference evidence="1 2" key="1">
    <citation type="journal article" date="2016" name="Nat. Microbiol.">
        <title>The Mouse Intestinal Bacterial Collection (miBC) provides host-specific insight into cultured diversity and functional potential of the gut microbiota.</title>
        <authorList>
            <person name="Lagkouvardos I."/>
            <person name="Pukall R."/>
            <person name="Abt B."/>
            <person name="Foesel B.U."/>
            <person name="Meier-Kolthoff J.P."/>
            <person name="Kumar N."/>
            <person name="Bresciani A."/>
            <person name="Martinez I."/>
            <person name="Just S."/>
            <person name="Ziegler C."/>
            <person name="Brugiroux S."/>
            <person name="Garzetti D."/>
            <person name="Wenning M."/>
            <person name="Bui T.P."/>
            <person name="Wang J."/>
            <person name="Hugenholtz F."/>
            <person name="Plugge C.M."/>
            <person name="Peterson D.A."/>
            <person name="Hornef M.W."/>
            <person name="Baines J.F."/>
            <person name="Smidt H."/>
            <person name="Walter J."/>
            <person name="Kristiansen K."/>
            <person name="Nielsen H.B."/>
            <person name="Haller D."/>
            <person name="Overmann J."/>
            <person name="Stecher B."/>
            <person name="Clavel T."/>
        </authorList>
    </citation>
    <scope>NUCLEOTIDE SEQUENCE [LARGE SCALE GENOMIC DNA]</scope>
    <source>
        <strain evidence="1 2">DSM 28560</strain>
    </source>
</reference>
<evidence type="ECO:0000313" key="1">
    <source>
        <dbReference type="EMBL" id="TDA21027.1"/>
    </source>
</evidence>
<dbReference type="AlphaFoldDB" id="A0A4R4FC30"/>
<comment type="caution">
    <text evidence="1">The sequence shown here is derived from an EMBL/GenBank/DDBJ whole genome shotgun (WGS) entry which is preliminary data.</text>
</comment>
<sequence>MLLDNFIYAITGTSFCVPSGKWGGAITGSQGGDESRCPSDPRKPLTLLWQAGRDNGIDDNGTFSRPPKDLGGVPAACACSGKAAATAGL</sequence>
<accession>A0A4R4FC30</accession>
<organism evidence="1 2">
    <name type="scientific">Extibacter muris</name>
    <dbReference type="NCBI Taxonomy" id="1796622"/>
    <lineage>
        <taxon>Bacteria</taxon>
        <taxon>Bacillati</taxon>
        <taxon>Bacillota</taxon>
        <taxon>Clostridia</taxon>
        <taxon>Lachnospirales</taxon>
        <taxon>Lachnospiraceae</taxon>
        <taxon>Extibacter</taxon>
    </lineage>
</organism>
<keyword evidence="2" id="KW-1185">Reference proteome</keyword>
<dbReference type="Proteomes" id="UP000295710">
    <property type="component" value="Unassembled WGS sequence"/>
</dbReference>
<dbReference type="RefSeq" id="WP_132279001.1">
    <property type="nucleotide sequence ID" value="NZ_SMMX01000012.1"/>
</dbReference>
<protein>
    <submittedName>
        <fullName evidence="1">Uncharacterized protein</fullName>
    </submittedName>
</protein>
<gene>
    <name evidence="1" type="ORF">E1963_13845</name>
</gene>
<proteinExistence type="predicted"/>
<evidence type="ECO:0000313" key="2">
    <source>
        <dbReference type="Proteomes" id="UP000295710"/>
    </source>
</evidence>
<name>A0A4R4FC30_9FIRM</name>
<dbReference type="EMBL" id="SMMX01000012">
    <property type="protein sequence ID" value="TDA21027.1"/>
    <property type="molecule type" value="Genomic_DNA"/>
</dbReference>